<dbReference type="Gene3D" id="1.50.10.10">
    <property type="match status" value="1"/>
</dbReference>
<protein>
    <submittedName>
        <fullName evidence="3">Alpha,alpha-trehalase</fullName>
    </submittedName>
</protein>
<keyword evidence="1" id="KW-0378">Hydrolase</keyword>
<proteinExistence type="predicted"/>
<keyword evidence="2" id="KW-0326">Glycosidase</keyword>
<comment type="caution">
    <text evidence="3">The sequence shown here is derived from an EMBL/GenBank/DDBJ whole genome shotgun (WGS) entry which is preliminary data.</text>
</comment>
<dbReference type="AlphaFoldDB" id="A0AA94EFT0"/>
<dbReference type="EMBL" id="PIPS01000002">
    <property type="protein sequence ID" value="RUO43429.1"/>
    <property type="molecule type" value="Genomic_DNA"/>
</dbReference>
<dbReference type="SUPFAM" id="SSF48208">
    <property type="entry name" value="Six-hairpin glycosidases"/>
    <property type="match status" value="1"/>
</dbReference>
<dbReference type="PANTHER" id="PTHR23403">
    <property type="entry name" value="TREHALASE"/>
    <property type="match status" value="1"/>
</dbReference>
<evidence type="ECO:0000313" key="4">
    <source>
        <dbReference type="Proteomes" id="UP000286680"/>
    </source>
</evidence>
<evidence type="ECO:0000256" key="1">
    <source>
        <dbReference type="ARBA" id="ARBA00022801"/>
    </source>
</evidence>
<keyword evidence="4" id="KW-1185">Reference proteome</keyword>
<dbReference type="Pfam" id="PF01204">
    <property type="entry name" value="Trehalase"/>
    <property type="match status" value="1"/>
</dbReference>
<dbReference type="GO" id="GO:0004555">
    <property type="term" value="F:alpha,alpha-trehalase activity"/>
    <property type="evidence" value="ECO:0007669"/>
    <property type="project" value="InterPro"/>
</dbReference>
<evidence type="ECO:0000313" key="3">
    <source>
        <dbReference type="EMBL" id="RUO43429.1"/>
    </source>
</evidence>
<gene>
    <name evidence="3" type="ORF">CWE23_08775</name>
</gene>
<sequence>MTTSVWTEALTLFNSELFHDVQMAGLFKDSKTFADAIGKQPLASICEHYRQQCQQPGFELAAFVEQHFELPAEPDLSALQCDDVDEYIAAMWSVLQRAPDQRQHDSLIPLQHRYLVPGGRFREIYYWDSYFTAEGLLCDGHSDVVVSMLENFLDIQEQVGCIPNGNRAYYHTRSQPPVLVLIFDLVQHQLNEVQRARAIKGLQAEHQFWMQNRALRLADGSLLNRYYDNDATPRPESYREDLNAVSGLNDTRAHEFMRHIRAACESGWDFSSRWFADANDFTSIKTTDIVPVDLNALLYRLEFRLSQLVDESSQQQAYAEAAAQRQQALNQYCYNAEQGFYFDYDHQQQRQTPIWSLAAVVPLFTQLASQHQADAVADNLSKFLRPGGLVTTLTATQQQWDSPNGWAPLQWFAVKGLEHYGVNALAQDIKQRWVNLVADYYDANHVVLEKYDVCDPRKAATGGEYEVQLGFGWSNGVYQAFKRSL</sequence>
<dbReference type="InterPro" id="IPR008928">
    <property type="entry name" value="6-hairpin_glycosidase_sf"/>
</dbReference>
<dbReference type="InterPro" id="IPR012341">
    <property type="entry name" value="6hp_glycosidase-like_sf"/>
</dbReference>
<dbReference type="InterPro" id="IPR018232">
    <property type="entry name" value="Glyco_hydro_37_CS"/>
</dbReference>
<name>A0AA94EFT0_9GAMM</name>
<evidence type="ECO:0000256" key="2">
    <source>
        <dbReference type="ARBA" id="ARBA00023295"/>
    </source>
</evidence>
<dbReference type="PANTHER" id="PTHR23403:SF1">
    <property type="entry name" value="TREHALASE"/>
    <property type="match status" value="1"/>
</dbReference>
<dbReference type="GO" id="GO:0005993">
    <property type="term" value="P:trehalose catabolic process"/>
    <property type="evidence" value="ECO:0007669"/>
    <property type="project" value="TreeGrafter"/>
</dbReference>
<accession>A0AA94EFT0</accession>
<dbReference type="PRINTS" id="PR00744">
    <property type="entry name" value="GLHYDRLASE37"/>
</dbReference>
<dbReference type="PROSITE" id="PS00928">
    <property type="entry name" value="TREHALASE_2"/>
    <property type="match status" value="1"/>
</dbReference>
<dbReference type="Proteomes" id="UP000286680">
    <property type="component" value="Unassembled WGS sequence"/>
</dbReference>
<reference evidence="4" key="1">
    <citation type="journal article" date="2018" name="Front. Microbiol.">
        <title>Genome-Based Analysis Reveals the Taxonomy and Diversity of the Family Idiomarinaceae.</title>
        <authorList>
            <person name="Liu Y."/>
            <person name="Lai Q."/>
            <person name="Shao Z."/>
        </authorList>
    </citation>
    <scope>NUCLEOTIDE SEQUENCE [LARGE SCALE GENOMIC DNA]</scope>
    <source>
        <strain evidence="4">SN-14</strain>
    </source>
</reference>
<organism evidence="3 4">
    <name type="scientific">Idiomarina aquatica</name>
    <dbReference type="NCBI Taxonomy" id="1327752"/>
    <lineage>
        <taxon>Bacteria</taxon>
        <taxon>Pseudomonadati</taxon>
        <taxon>Pseudomonadota</taxon>
        <taxon>Gammaproteobacteria</taxon>
        <taxon>Alteromonadales</taxon>
        <taxon>Idiomarinaceae</taxon>
        <taxon>Idiomarina</taxon>
    </lineage>
</organism>
<dbReference type="PROSITE" id="PS00927">
    <property type="entry name" value="TREHALASE_1"/>
    <property type="match status" value="1"/>
</dbReference>
<dbReference type="InterPro" id="IPR001661">
    <property type="entry name" value="Glyco_hydro_37"/>
</dbReference>
<dbReference type="RefSeq" id="WP_126820030.1">
    <property type="nucleotide sequence ID" value="NZ_PIPS01000002.1"/>
</dbReference>